<evidence type="ECO:0000259" key="2">
    <source>
        <dbReference type="Pfam" id="PF12850"/>
    </source>
</evidence>
<dbReference type="EMBL" id="CP003321">
    <property type="protein sequence ID" value="AFL66757.1"/>
    <property type="molecule type" value="Genomic_DNA"/>
</dbReference>
<feature type="domain" description="Calcineurin-like phosphoesterase" evidence="2">
    <location>
        <begin position="1"/>
        <end position="158"/>
    </location>
</feature>
<dbReference type="Proteomes" id="UP000006175">
    <property type="component" value="Chromosome"/>
</dbReference>
<dbReference type="PANTHER" id="PTHR11124">
    <property type="entry name" value="VACUOLAR SORTING PROTEIN VPS29"/>
    <property type="match status" value="1"/>
</dbReference>
<dbReference type="NCBIfam" id="TIGR00040">
    <property type="entry name" value="yfcE"/>
    <property type="match status" value="1"/>
</dbReference>
<dbReference type="GO" id="GO:0046872">
    <property type="term" value="F:metal ion binding"/>
    <property type="evidence" value="ECO:0007669"/>
    <property type="project" value="UniProtKB-KW"/>
</dbReference>
<protein>
    <recommendedName>
        <fullName evidence="1">Phosphoesterase</fullName>
        <ecNumber evidence="1">3.1.4.-</ecNumber>
    </recommendedName>
</protein>
<sequence>MRILLAGDTHIPDRAERIHPSIKKQLEYKSPFDYLLFTGDLTSREVIDWLNKLSGRVLIVRGNMDYLPLPRNHIVDIDAWKTGLIHGDGIHPRGDTMGLTRVSIELGVDILVSGHTHSPFIKTGVKRNILLLNPGSLTGVWGGGGGSFKPSYIILETEGFDLHIELHVLEGGSLVIEKYMAKWSDMSWNITRMEEQ</sequence>
<dbReference type="KEGG" id="dfd:Desfe_0868"/>
<dbReference type="GeneID" id="13061243"/>
<reference evidence="3 4" key="1">
    <citation type="journal article" date="2012" name="J. Bacteriol.">
        <title>Complete Genome Sequence of Desulfurococcus fermentans, a Hyperthermophilic Cellulolytic Crenarchaeon Isolated from a Freshwater Hot Spring in Kamchatka, Russia.</title>
        <authorList>
            <person name="Susanti D."/>
            <person name="Johnson E.F."/>
            <person name="Rodriguez J.R."/>
            <person name="Anderson I."/>
            <person name="Perevalova A.A."/>
            <person name="Kyrpides N."/>
            <person name="Lucas S."/>
            <person name="Han J."/>
            <person name="Lapidus A."/>
            <person name="Cheng J.F."/>
            <person name="Goodwin L."/>
            <person name="Pitluck S."/>
            <person name="Mavrommatis K."/>
            <person name="Peters L."/>
            <person name="Land M.L."/>
            <person name="Hauser L."/>
            <person name="Gopalan V."/>
            <person name="Chan P.P."/>
            <person name="Lowe T.M."/>
            <person name="Atomi H."/>
            <person name="Bonch-Osmolovskaya E.A."/>
            <person name="Woyke T."/>
            <person name="Mukhopadhyay B."/>
        </authorList>
    </citation>
    <scope>NUCLEOTIDE SEQUENCE [LARGE SCALE GENOMIC DNA]</scope>
    <source>
        <strain evidence="3 4">DSM 16532</strain>
    </source>
</reference>
<proteinExistence type="inferred from homology"/>
<dbReference type="Pfam" id="PF12850">
    <property type="entry name" value="Metallophos_2"/>
    <property type="match status" value="1"/>
</dbReference>
<dbReference type="eggNOG" id="arCOG01141">
    <property type="taxonomic scope" value="Archaea"/>
</dbReference>
<name>I3XS33_DESAM</name>
<dbReference type="InterPro" id="IPR029052">
    <property type="entry name" value="Metallo-depent_PP-like"/>
</dbReference>
<dbReference type="Gene3D" id="3.60.21.10">
    <property type="match status" value="1"/>
</dbReference>
<gene>
    <name evidence="3" type="ORF">Desfe_0868</name>
</gene>
<evidence type="ECO:0000313" key="4">
    <source>
        <dbReference type="Proteomes" id="UP000006175"/>
    </source>
</evidence>
<evidence type="ECO:0000313" key="3">
    <source>
        <dbReference type="EMBL" id="AFL66757.1"/>
    </source>
</evidence>
<dbReference type="InterPro" id="IPR000979">
    <property type="entry name" value="Phosphodiesterase_MJ0936/Vps29"/>
</dbReference>
<dbReference type="HOGENOM" id="CLU_063749_0_1_2"/>
<dbReference type="EC" id="3.1.4.-" evidence="1"/>
<dbReference type="GO" id="GO:0016787">
    <property type="term" value="F:hydrolase activity"/>
    <property type="evidence" value="ECO:0007669"/>
    <property type="project" value="UniProtKB-UniRule"/>
</dbReference>
<comment type="similarity">
    <text evidence="1">Belongs to the metallophosphoesterase superfamily. YfcE family.</text>
</comment>
<dbReference type="RefSeq" id="WP_014767657.1">
    <property type="nucleotide sequence ID" value="NC_018001.1"/>
</dbReference>
<dbReference type="AlphaFoldDB" id="I3XS33"/>
<accession>I3XS33</accession>
<keyword evidence="4" id="KW-1185">Reference proteome</keyword>
<organism evidence="3 4">
    <name type="scientific">Desulfurococcus amylolyticus DSM 16532</name>
    <dbReference type="NCBI Taxonomy" id="768672"/>
    <lineage>
        <taxon>Archaea</taxon>
        <taxon>Thermoproteota</taxon>
        <taxon>Thermoprotei</taxon>
        <taxon>Desulfurococcales</taxon>
        <taxon>Desulfurococcaceae</taxon>
        <taxon>Desulfurococcus</taxon>
    </lineage>
</organism>
<keyword evidence="1" id="KW-0479">Metal-binding</keyword>
<comment type="cofactor">
    <cofactor evidence="1">
        <name>a divalent metal cation</name>
        <dbReference type="ChEBI" id="CHEBI:60240"/>
    </cofactor>
</comment>
<dbReference type="SUPFAM" id="SSF56300">
    <property type="entry name" value="Metallo-dependent phosphatases"/>
    <property type="match status" value="1"/>
</dbReference>
<evidence type="ECO:0000256" key="1">
    <source>
        <dbReference type="RuleBase" id="RU362039"/>
    </source>
</evidence>
<dbReference type="InterPro" id="IPR024654">
    <property type="entry name" value="Calcineurin-like_PHP_lpxH"/>
</dbReference>